<dbReference type="eggNOG" id="ENOG5033WCQ">
    <property type="taxonomic scope" value="Bacteria"/>
</dbReference>
<evidence type="ECO:0000313" key="1">
    <source>
        <dbReference type="EMBL" id="AFZ28106.1"/>
    </source>
</evidence>
<gene>
    <name evidence="1" type="ORF">Cylst_6138</name>
</gene>
<reference evidence="1 2" key="1">
    <citation type="submission" date="2012-06" db="EMBL/GenBank/DDBJ databases">
        <title>Finished chromosome of genome of Cylindrospermum stagnale PCC 7417.</title>
        <authorList>
            <consortium name="US DOE Joint Genome Institute"/>
            <person name="Gugger M."/>
            <person name="Coursin T."/>
            <person name="Rippka R."/>
            <person name="Tandeau De Marsac N."/>
            <person name="Huntemann M."/>
            <person name="Wei C.-L."/>
            <person name="Han J."/>
            <person name="Detter J.C."/>
            <person name="Han C."/>
            <person name="Tapia R."/>
            <person name="Chen A."/>
            <person name="Kyrpides N."/>
            <person name="Mavromatis K."/>
            <person name="Markowitz V."/>
            <person name="Szeto E."/>
            <person name="Ivanova N."/>
            <person name="Pagani I."/>
            <person name="Pati A."/>
            <person name="Goodwin L."/>
            <person name="Nordberg H.P."/>
            <person name="Cantor M.N."/>
            <person name="Hua S.X."/>
            <person name="Woyke T."/>
            <person name="Kerfeld C.A."/>
        </authorList>
    </citation>
    <scope>NUCLEOTIDE SEQUENCE [LARGE SCALE GENOMIC DNA]</scope>
    <source>
        <strain evidence="1 2">PCC 7417</strain>
    </source>
</reference>
<protein>
    <submittedName>
        <fullName evidence="1">Uncharacterized protein</fullName>
    </submittedName>
</protein>
<dbReference type="OrthoDB" id="582567at2"/>
<name>K9X7R4_9NOST</name>
<dbReference type="HOGENOM" id="CLU_1710242_0_0_3"/>
<evidence type="ECO:0000313" key="2">
    <source>
        <dbReference type="Proteomes" id="UP000010475"/>
    </source>
</evidence>
<proteinExistence type="predicted"/>
<dbReference type="Proteomes" id="UP000010475">
    <property type="component" value="Chromosome"/>
</dbReference>
<accession>K9X7R4</accession>
<keyword evidence="2" id="KW-1185">Reference proteome</keyword>
<organism evidence="1 2">
    <name type="scientific">Cylindrospermum stagnale PCC 7417</name>
    <dbReference type="NCBI Taxonomy" id="56107"/>
    <lineage>
        <taxon>Bacteria</taxon>
        <taxon>Bacillati</taxon>
        <taxon>Cyanobacteriota</taxon>
        <taxon>Cyanophyceae</taxon>
        <taxon>Nostocales</taxon>
        <taxon>Nostocaceae</taxon>
        <taxon>Cylindrospermum</taxon>
    </lineage>
</organism>
<dbReference type="AlphaFoldDB" id="K9X7R4"/>
<dbReference type="STRING" id="56107.Cylst_6138"/>
<dbReference type="KEGG" id="csg:Cylst_6138"/>
<sequence>MQRKCVLEADGYQVVFYLSSLNYTQDNIGIIIMFVLNPLLGTVSLKTPAHSISIENLYRLIEYFEQHITNLKKNPEVDCYTFVTSELNFQIQALSGIVLSDNQGSFSLQVLINVGQADEKASRTYVGGESVVKFENVHKFTSCLQMALQEATS</sequence>
<dbReference type="EMBL" id="CP003642">
    <property type="protein sequence ID" value="AFZ28106.1"/>
    <property type="molecule type" value="Genomic_DNA"/>
</dbReference>